<dbReference type="EMBL" id="MU004345">
    <property type="protein sequence ID" value="KAF2655756.1"/>
    <property type="molecule type" value="Genomic_DNA"/>
</dbReference>
<proteinExistence type="predicted"/>
<feature type="compositionally biased region" description="Polar residues" evidence="1">
    <location>
        <begin position="259"/>
        <end position="273"/>
    </location>
</feature>
<organism evidence="2 3">
    <name type="scientific">Lophiostoma macrostomum CBS 122681</name>
    <dbReference type="NCBI Taxonomy" id="1314788"/>
    <lineage>
        <taxon>Eukaryota</taxon>
        <taxon>Fungi</taxon>
        <taxon>Dikarya</taxon>
        <taxon>Ascomycota</taxon>
        <taxon>Pezizomycotina</taxon>
        <taxon>Dothideomycetes</taxon>
        <taxon>Pleosporomycetidae</taxon>
        <taxon>Pleosporales</taxon>
        <taxon>Lophiostomataceae</taxon>
        <taxon>Lophiostoma</taxon>
    </lineage>
</organism>
<feature type="region of interest" description="Disordered" evidence="1">
    <location>
        <begin position="540"/>
        <end position="613"/>
    </location>
</feature>
<feature type="region of interest" description="Disordered" evidence="1">
    <location>
        <begin position="1"/>
        <end position="29"/>
    </location>
</feature>
<protein>
    <submittedName>
        <fullName evidence="2">Uncharacterized protein</fullName>
    </submittedName>
</protein>
<gene>
    <name evidence="2" type="ORF">K491DRAFT_716044</name>
</gene>
<feature type="compositionally biased region" description="Basic and acidic residues" evidence="1">
    <location>
        <begin position="249"/>
        <end position="258"/>
    </location>
</feature>
<evidence type="ECO:0000313" key="2">
    <source>
        <dbReference type="EMBL" id="KAF2655756.1"/>
    </source>
</evidence>
<name>A0A6A6T7D0_9PLEO</name>
<evidence type="ECO:0000313" key="3">
    <source>
        <dbReference type="Proteomes" id="UP000799324"/>
    </source>
</evidence>
<sequence length="632" mass="71437">MSSEPIQAGEGSYGMPTTPPNIKSGHRFRSRSLDPKAATFQLSSGAEAQCLGVPMNDAKNFHQSYDEYHSSGSDGYLDASAFSSPKGRYDPDQIFSPATTNEHGNWNMQPLFNPEQQYWGYSYSVNPVNGMMAPAADGTWQQQGLTHGVDRDAHGYPPQVLGPNGQYHYPIQYPGYPQSNSNDQMAWNQDIFQAQSNQQDNWNASYPQAHLNHHEGWHQGISQAPFNHHTAWNQNHPYPHFRCHPEMHPNGELSDSRHQASNYSPAQNGNSFRYPNPDDIRADTDLMGIACAIPLSRRQNALSGKGLNVLEERIEERVAERTVNGIPPSTILFHNLPKKALILFCGRKTVSRFLRTLEREDNENWIGLPTRQQLRVPPGSCNFVGLLIFLDWVRKACDREYAHTLRPIQCPVDMFSAISLARTLRLFGLKKDAERIDNSIRARLSHHPLHPHSVEEIWKAFPKDCKYTYRMVKCLKEQVEMHRDIGSPFVMPKAEEMFAVIDKYPHLKDRIEIVDENEKFKPVSADKWAVRHPQAPEFVLPDQSTGLHMNQSDERDGQISGLAGHMNSLSLADPTSEGTVAHAQAAHSQSPPEQNDLNADADAQVQEAYDEDSTMRRRMGLFRQHYLASGDD</sequence>
<feature type="compositionally biased region" description="Polar residues" evidence="1">
    <location>
        <begin position="586"/>
        <end position="597"/>
    </location>
</feature>
<dbReference type="AlphaFoldDB" id="A0A6A6T7D0"/>
<dbReference type="OrthoDB" id="3793524at2759"/>
<accession>A0A6A6T7D0</accession>
<evidence type="ECO:0000256" key="1">
    <source>
        <dbReference type="SAM" id="MobiDB-lite"/>
    </source>
</evidence>
<keyword evidence="3" id="KW-1185">Reference proteome</keyword>
<feature type="region of interest" description="Disordered" evidence="1">
    <location>
        <begin position="249"/>
        <end position="274"/>
    </location>
</feature>
<dbReference type="Proteomes" id="UP000799324">
    <property type="component" value="Unassembled WGS sequence"/>
</dbReference>
<reference evidence="2" key="1">
    <citation type="journal article" date="2020" name="Stud. Mycol.">
        <title>101 Dothideomycetes genomes: a test case for predicting lifestyles and emergence of pathogens.</title>
        <authorList>
            <person name="Haridas S."/>
            <person name="Albert R."/>
            <person name="Binder M."/>
            <person name="Bloem J."/>
            <person name="Labutti K."/>
            <person name="Salamov A."/>
            <person name="Andreopoulos B."/>
            <person name="Baker S."/>
            <person name="Barry K."/>
            <person name="Bills G."/>
            <person name="Bluhm B."/>
            <person name="Cannon C."/>
            <person name="Castanera R."/>
            <person name="Culley D."/>
            <person name="Daum C."/>
            <person name="Ezra D."/>
            <person name="Gonzalez J."/>
            <person name="Henrissat B."/>
            <person name="Kuo A."/>
            <person name="Liang C."/>
            <person name="Lipzen A."/>
            <person name="Lutzoni F."/>
            <person name="Magnuson J."/>
            <person name="Mondo S."/>
            <person name="Nolan M."/>
            <person name="Ohm R."/>
            <person name="Pangilinan J."/>
            <person name="Park H.-J."/>
            <person name="Ramirez L."/>
            <person name="Alfaro M."/>
            <person name="Sun H."/>
            <person name="Tritt A."/>
            <person name="Yoshinaga Y."/>
            <person name="Zwiers L.-H."/>
            <person name="Turgeon B."/>
            <person name="Goodwin S."/>
            <person name="Spatafora J."/>
            <person name="Crous P."/>
            <person name="Grigoriev I."/>
        </authorList>
    </citation>
    <scope>NUCLEOTIDE SEQUENCE</scope>
    <source>
        <strain evidence="2">CBS 122681</strain>
    </source>
</reference>